<dbReference type="EMBL" id="CDMZ01000761">
    <property type="protein sequence ID" value="CEM20995.1"/>
    <property type="molecule type" value="Genomic_DNA"/>
</dbReference>
<organism evidence="2">
    <name type="scientific">Chromera velia CCMP2878</name>
    <dbReference type="NCBI Taxonomy" id="1169474"/>
    <lineage>
        <taxon>Eukaryota</taxon>
        <taxon>Sar</taxon>
        <taxon>Alveolata</taxon>
        <taxon>Colpodellida</taxon>
        <taxon>Chromeraceae</taxon>
        <taxon>Chromera</taxon>
    </lineage>
</organism>
<name>A0A0G4FZE8_9ALVE</name>
<gene>
    <name evidence="2" type="ORF">Cvel_3965</name>
</gene>
<sequence>MQRNTVDSLDTLETLLPEHTAGAKGKNGTSGKGGKGEEGFEYPQAGTAGIPPTNQPGPSDPALEMQPAPLYPQVKKNAQRPSPEVQEYNAKQGTTGDPSIELRAPPLMFPRKKAPEGLDRPMH</sequence>
<protein>
    <submittedName>
        <fullName evidence="2">Uncharacterized protein</fullName>
    </submittedName>
</protein>
<reference evidence="2" key="1">
    <citation type="submission" date="2014-11" db="EMBL/GenBank/DDBJ databases">
        <authorList>
            <person name="Otto D Thomas"/>
            <person name="Naeem Raeece"/>
        </authorList>
    </citation>
    <scope>NUCLEOTIDE SEQUENCE</scope>
</reference>
<evidence type="ECO:0000256" key="1">
    <source>
        <dbReference type="SAM" id="MobiDB-lite"/>
    </source>
</evidence>
<proteinExistence type="predicted"/>
<evidence type="ECO:0000313" key="2">
    <source>
        <dbReference type="EMBL" id="CEM20995.1"/>
    </source>
</evidence>
<feature type="compositionally biased region" description="Basic and acidic residues" evidence="1">
    <location>
        <begin position="113"/>
        <end position="123"/>
    </location>
</feature>
<dbReference type="AlphaFoldDB" id="A0A0G4FZE8"/>
<feature type="region of interest" description="Disordered" evidence="1">
    <location>
        <begin position="1"/>
        <end position="123"/>
    </location>
</feature>
<dbReference type="VEuPathDB" id="CryptoDB:Cvel_3965"/>
<accession>A0A0G4FZE8</accession>